<proteinExistence type="predicted"/>
<dbReference type="GO" id="GO:0006508">
    <property type="term" value="P:proteolysis"/>
    <property type="evidence" value="ECO:0007669"/>
    <property type="project" value="UniProtKB-KW"/>
</dbReference>
<keyword evidence="2 5" id="KW-0812">Transmembrane</keyword>
<accession>A0A3G9G2J1</accession>
<evidence type="ECO:0000313" key="8">
    <source>
        <dbReference type="Proteomes" id="UP000278756"/>
    </source>
</evidence>
<evidence type="ECO:0000256" key="1">
    <source>
        <dbReference type="ARBA" id="ARBA00004141"/>
    </source>
</evidence>
<dbReference type="Pfam" id="PF01694">
    <property type="entry name" value="Rhomboid"/>
    <property type="match status" value="1"/>
</dbReference>
<evidence type="ECO:0000256" key="5">
    <source>
        <dbReference type="SAM" id="Phobius"/>
    </source>
</evidence>
<reference evidence="8" key="2">
    <citation type="journal article" date="2017" name="Plant Physiol. Biochem.">
        <title>Differential oxidative and antioxidative response of duckweed Lemna minor toward plant growth promoting/inhibiting bacteria.</title>
        <authorList>
            <person name="Ishizawa H."/>
            <person name="Kuroda M."/>
            <person name="Morikawa M."/>
            <person name="Ike M."/>
        </authorList>
    </citation>
    <scope>NUCLEOTIDE SEQUENCE [LARGE SCALE GENOMIC DNA]</scope>
    <source>
        <strain evidence="8">M6</strain>
    </source>
</reference>
<dbReference type="InterPro" id="IPR035952">
    <property type="entry name" value="Rhomboid-like_sf"/>
</dbReference>
<dbReference type="Proteomes" id="UP000278756">
    <property type="component" value="Chromosome 1"/>
</dbReference>
<feature type="transmembrane region" description="Helical" evidence="5">
    <location>
        <begin position="12"/>
        <end position="29"/>
    </location>
</feature>
<evidence type="ECO:0000256" key="2">
    <source>
        <dbReference type="ARBA" id="ARBA00022692"/>
    </source>
</evidence>
<sequence>MNETTKEPFFTAPWPAVVLSGLILALFALQSQFDTNGDLVYMLGLNPRLLWKYDTFYALFTTLFLHGSWIHAGMNAALGLAFASGVARVFGTRIGGAALFYIYYLFCGVLAGVVYCAIFPDRNVLLIGASGAISGLMGAAIRIGPGYMLPFTDRGVMGMTIAWTAINILSAFISIIPAAGTIAWEVHLIGYAIGLLTIGVWMRLFRPRFFSL</sequence>
<evidence type="ECO:0000259" key="6">
    <source>
        <dbReference type="Pfam" id="PF01694"/>
    </source>
</evidence>
<feature type="transmembrane region" description="Helical" evidence="5">
    <location>
        <begin position="49"/>
        <end position="66"/>
    </location>
</feature>
<dbReference type="Gene3D" id="1.20.1540.10">
    <property type="entry name" value="Rhomboid-like"/>
    <property type="match status" value="1"/>
</dbReference>
<feature type="transmembrane region" description="Helical" evidence="5">
    <location>
        <begin position="156"/>
        <end position="176"/>
    </location>
</feature>
<dbReference type="OrthoDB" id="9797190at2"/>
<keyword evidence="3 5" id="KW-1133">Transmembrane helix</keyword>
<dbReference type="PANTHER" id="PTHR43066">
    <property type="entry name" value="RHOMBOID-RELATED PROTEIN"/>
    <property type="match status" value="1"/>
</dbReference>
<feature type="domain" description="Peptidase S54 rhomboid" evidence="6">
    <location>
        <begin position="55"/>
        <end position="198"/>
    </location>
</feature>
<name>A0A3G9G2J1_9CAUL</name>
<evidence type="ECO:0000256" key="4">
    <source>
        <dbReference type="ARBA" id="ARBA00023136"/>
    </source>
</evidence>
<feature type="transmembrane region" description="Helical" evidence="5">
    <location>
        <begin position="98"/>
        <end position="118"/>
    </location>
</feature>
<dbReference type="PANTHER" id="PTHR43066:SF11">
    <property type="entry name" value="PEPTIDASE S54 RHOMBOID DOMAIN-CONTAINING PROTEIN"/>
    <property type="match status" value="1"/>
</dbReference>
<reference evidence="8" key="1">
    <citation type="journal article" date="2017" name="Biotechnol. Biofuels">
        <title>Evaluation of environmental bacterial communities as a factor affecting the growth of duckweed Lemna minor.</title>
        <authorList>
            <person name="Ishizawa H."/>
            <person name="Kuroda M."/>
            <person name="Morikawa M."/>
            <person name="Ike M."/>
        </authorList>
    </citation>
    <scope>NUCLEOTIDE SEQUENCE [LARGE SCALE GENOMIC DNA]</scope>
    <source>
        <strain evidence="8">M6</strain>
    </source>
</reference>
<dbReference type="GO" id="GO:0004252">
    <property type="term" value="F:serine-type endopeptidase activity"/>
    <property type="evidence" value="ECO:0007669"/>
    <property type="project" value="InterPro"/>
</dbReference>
<dbReference type="GO" id="GO:0016020">
    <property type="term" value="C:membrane"/>
    <property type="evidence" value="ECO:0007669"/>
    <property type="project" value="UniProtKB-SubCell"/>
</dbReference>
<organism evidence="7 8">
    <name type="scientific">Asticcacaulis excentricus</name>
    <dbReference type="NCBI Taxonomy" id="78587"/>
    <lineage>
        <taxon>Bacteria</taxon>
        <taxon>Pseudomonadati</taxon>
        <taxon>Pseudomonadota</taxon>
        <taxon>Alphaproteobacteria</taxon>
        <taxon>Caulobacterales</taxon>
        <taxon>Caulobacteraceae</taxon>
        <taxon>Asticcacaulis</taxon>
    </lineage>
</organism>
<dbReference type="SUPFAM" id="SSF144091">
    <property type="entry name" value="Rhomboid-like"/>
    <property type="match status" value="1"/>
</dbReference>
<feature type="transmembrane region" description="Helical" evidence="5">
    <location>
        <begin position="188"/>
        <end position="205"/>
    </location>
</feature>
<dbReference type="InterPro" id="IPR022764">
    <property type="entry name" value="Peptidase_S54_rhomboid_dom"/>
</dbReference>
<dbReference type="EMBL" id="AP018827">
    <property type="protein sequence ID" value="BBF80866.1"/>
    <property type="molecule type" value="Genomic_DNA"/>
</dbReference>
<keyword evidence="4 5" id="KW-0472">Membrane</keyword>
<dbReference type="AlphaFoldDB" id="A0A3G9G2J1"/>
<comment type="subcellular location">
    <subcellularLocation>
        <location evidence="1">Membrane</location>
        <topology evidence="1">Multi-pass membrane protein</topology>
    </subcellularLocation>
</comment>
<evidence type="ECO:0000313" key="7">
    <source>
        <dbReference type="EMBL" id="BBF80866.1"/>
    </source>
</evidence>
<gene>
    <name evidence="7" type="ORF">EM6_1459</name>
</gene>
<keyword evidence="7" id="KW-0645">Protease</keyword>
<evidence type="ECO:0000256" key="3">
    <source>
        <dbReference type="ARBA" id="ARBA00022989"/>
    </source>
</evidence>
<keyword evidence="7" id="KW-0378">Hydrolase</keyword>
<protein>
    <submittedName>
        <fullName evidence="7">Rhomboid family serine protease</fullName>
    </submittedName>
</protein>
<feature type="transmembrane region" description="Helical" evidence="5">
    <location>
        <begin position="124"/>
        <end position="144"/>
    </location>
</feature>